<dbReference type="Pfam" id="PF02518">
    <property type="entry name" value="HATPase_c"/>
    <property type="match status" value="1"/>
</dbReference>
<dbReference type="RefSeq" id="WP_066621676.1">
    <property type="nucleotide sequence ID" value="NZ_FQXL01000004.1"/>
</dbReference>
<feature type="domain" description="Histidine kinase" evidence="22">
    <location>
        <begin position="408"/>
        <end position="629"/>
    </location>
</feature>
<dbReference type="Pfam" id="PF00512">
    <property type="entry name" value="HisKA"/>
    <property type="match status" value="1"/>
</dbReference>
<dbReference type="PROSITE" id="PS50894">
    <property type="entry name" value="HPT"/>
    <property type="match status" value="1"/>
</dbReference>
<feature type="modified residue" description="4-aspartylphosphate" evidence="21">
    <location>
        <position position="727"/>
    </location>
</feature>
<evidence type="ECO:0000256" key="12">
    <source>
        <dbReference type="ARBA" id="ARBA00022840"/>
    </source>
</evidence>
<comment type="caution">
    <text evidence="27">The sequence shown here is derived from an EMBL/GenBank/DDBJ whole genome shotgun (WGS) entry which is preliminary data.</text>
</comment>
<keyword evidence="7 21" id="KW-0597">Phosphoprotein</keyword>
<dbReference type="Gene3D" id="1.10.287.130">
    <property type="match status" value="1"/>
</dbReference>
<dbReference type="SMART" id="SM00388">
    <property type="entry name" value="HisKA"/>
    <property type="match status" value="1"/>
</dbReference>
<accession>A0A161XD85</accession>
<dbReference type="CDD" id="cd17546">
    <property type="entry name" value="REC_hyHK_CKI1_RcsC-like"/>
    <property type="match status" value="1"/>
</dbReference>
<keyword evidence="6" id="KW-1003">Cell membrane</keyword>
<dbReference type="OrthoDB" id="9790669at2"/>
<evidence type="ECO:0000256" key="3">
    <source>
        <dbReference type="ARBA" id="ARBA00006402"/>
    </source>
</evidence>
<dbReference type="CDD" id="cd00082">
    <property type="entry name" value="HisKA"/>
    <property type="match status" value="1"/>
</dbReference>
<dbReference type="GO" id="GO:0005524">
    <property type="term" value="F:ATP binding"/>
    <property type="evidence" value="ECO:0007669"/>
    <property type="project" value="UniProtKB-KW"/>
</dbReference>
<dbReference type="InterPro" id="IPR001610">
    <property type="entry name" value="PAC"/>
</dbReference>
<name>A0A161XD85_9CLOT</name>
<evidence type="ECO:0000259" key="22">
    <source>
        <dbReference type="PROSITE" id="PS50109"/>
    </source>
</evidence>
<evidence type="ECO:0000256" key="14">
    <source>
        <dbReference type="ARBA" id="ARBA00023012"/>
    </source>
</evidence>
<dbReference type="Gene3D" id="3.30.565.10">
    <property type="entry name" value="Histidine kinase-like ATPase, C-terminal domain"/>
    <property type="match status" value="1"/>
</dbReference>
<dbReference type="GO" id="GO:0006355">
    <property type="term" value="P:regulation of DNA-templated transcription"/>
    <property type="evidence" value="ECO:0007669"/>
    <property type="project" value="InterPro"/>
</dbReference>
<dbReference type="Pfam" id="PF00072">
    <property type="entry name" value="Response_reg"/>
    <property type="match status" value="1"/>
</dbReference>
<feature type="domain" description="PAS" evidence="24">
    <location>
        <begin position="146"/>
        <end position="217"/>
    </location>
</feature>
<evidence type="ECO:0000256" key="15">
    <source>
        <dbReference type="ARBA" id="ARBA00023136"/>
    </source>
</evidence>
<organism evidence="27 28">
    <name type="scientific">Clostridium magnum DSM 2767</name>
    <dbReference type="NCBI Taxonomy" id="1121326"/>
    <lineage>
        <taxon>Bacteria</taxon>
        <taxon>Bacillati</taxon>
        <taxon>Bacillota</taxon>
        <taxon>Clostridia</taxon>
        <taxon>Eubacteriales</taxon>
        <taxon>Clostridiaceae</taxon>
        <taxon>Clostridium</taxon>
    </lineage>
</organism>
<keyword evidence="8 27" id="KW-0808">Transferase</keyword>
<dbReference type="Gene3D" id="3.30.450.20">
    <property type="entry name" value="PAS domain"/>
    <property type="match status" value="3"/>
</dbReference>
<dbReference type="InterPro" id="IPR013767">
    <property type="entry name" value="PAS_fold"/>
</dbReference>
<feature type="domain" description="PAC" evidence="25">
    <location>
        <begin position="220"/>
        <end position="270"/>
    </location>
</feature>
<evidence type="ECO:0000256" key="6">
    <source>
        <dbReference type="ARBA" id="ARBA00022475"/>
    </source>
</evidence>
<dbReference type="Pfam" id="PF08447">
    <property type="entry name" value="PAS_3"/>
    <property type="match status" value="1"/>
</dbReference>
<evidence type="ECO:0000256" key="20">
    <source>
        <dbReference type="PROSITE-ProRule" id="PRU00110"/>
    </source>
</evidence>
<keyword evidence="28" id="KW-1185">Reference proteome</keyword>
<dbReference type="GO" id="GO:0005886">
    <property type="term" value="C:plasma membrane"/>
    <property type="evidence" value="ECO:0007669"/>
    <property type="project" value="UniProtKB-SubCell"/>
</dbReference>
<feature type="domain" description="Response regulatory" evidence="23">
    <location>
        <begin position="678"/>
        <end position="793"/>
    </location>
</feature>
<dbReference type="SUPFAM" id="SSF47384">
    <property type="entry name" value="Homodimeric domain of signal transducing histidine kinase"/>
    <property type="match status" value="1"/>
</dbReference>
<evidence type="ECO:0000256" key="2">
    <source>
        <dbReference type="ARBA" id="ARBA00004651"/>
    </source>
</evidence>
<dbReference type="InterPro" id="IPR036097">
    <property type="entry name" value="HisK_dim/P_sf"/>
</dbReference>
<reference evidence="27 28" key="1">
    <citation type="submission" date="2016-04" db="EMBL/GenBank/DDBJ databases">
        <title>Genome sequence of Clostridium magnum DSM 2767.</title>
        <authorList>
            <person name="Poehlein A."/>
            <person name="Uhlig R."/>
            <person name="Fischer R."/>
            <person name="Bahl H."/>
            <person name="Daniel R."/>
        </authorList>
    </citation>
    <scope>NUCLEOTIDE SEQUENCE [LARGE SCALE GENOMIC DNA]</scope>
    <source>
        <strain evidence="27 28">DSM 2767</strain>
    </source>
</reference>
<dbReference type="PATRIC" id="fig|1121326.3.peg.2096"/>
<dbReference type="InterPro" id="IPR036890">
    <property type="entry name" value="HATPase_C_sf"/>
</dbReference>
<evidence type="ECO:0000256" key="9">
    <source>
        <dbReference type="ARBA" id="ARBA00022692"/>
    </source>
</evidence>
<dbReference type="Gene3D" id="1.20.120.160">
    <property type="entry name" value="HPT domain"/>
    <property type="match status" value="1"/>
</dbReference>
<evidence type="ECO:0000256" key="10">
    <source>
        <dbReference type="ARBA" id="ARBA00022741"/>
    </source>
</evidence>
<dbReference type="AlphaFoldDB" id="A0A161XD85"/>
<dbReference type="Pfam" id="PF01627">
    <property type="entry name" value="Hpt"/>
    <property type="match status" value="1"/>
</dbReference>
<dbReference type="EC" id="2.7.13.3" evidence="4"/>
<dbReference type="Pfam" id="PF13426">
    <property type="entry name" value="PAS_9"/>
    <property type="match status" value="1"/>
</dbReference>
<dbReference type="PROSITE" id="PS50112">
    <property type="entry name" value="PAS"/>
    <property type="match status" value="3"/>
</dbReference>
<keyword evidence="9" id="KW-0812">Transmembrane</keyword>
<evidence type="ECO:0000259" key="23">
    <source>
        <dbReference type="PROSITE" id="PS50110"/>
    </source>
</evidence>
<evidence type="ECO:0000256" key="1">
    <source>
        <dbReference type="ARBA" id="ARBA00000085"/>
    </source>
</evidence>
<proteinExistence type="inferred from homology"/>
<dbReference type="SUPFAM" id="SSF47226">
    <property type="entry name" value="Histidine-containing phosphotransfer domain, HPT domain"/>
    <property type="match status" value="1"/>
</dbReference>
<keyword evidence="13" id="KW-1133">Transmembrane helix</keyword>
<keyword evidence="14" id="KW-0902">Two-component regulatory system</keyword>
<dbReference type="InterPro" id="IPR005467">
    <property type="entry name" value="His_kinase_dom"/>
</dbReference>
<feature type="domain" description="PAS" evidence="24">
    <location>
        <begin position="271"/>
        <end position="346"/>
    </location>
</feature>
<dbReference type="InterPro" id="IPR001789">
    <property type="entry name" value="Sig_transdc_resp-reg_receiver"/>
</dbReference>
<dbReference type="InterPro" id="IPR011006">
    <property type="entry name" value="CheY-like_superfamily"/>
</dbReference>
<keyword evidence="11" id="KW-0418">Kinase</keyword>
<dbReference type="STRING" id="1121326.CLMAG_21050"/>
<dbReference type="SMART" id="SM00091">
    <property type="entry name" value="PAS"/>
    <property type="match status" value="3"/>
</dbReference>
<dbReference type="PANTHER" id="PTHR45339">
    <property type="entry name" value="HYBRID SIGNAL TRANSDUCTION HISTIDINE KINASE J"/>
    <property type="match status" value="1"/>
</dbReference>
<dbReference type="InterPro" id="IPR000700">
    <property type="entry name" value="PAS-assoc_C"/>
</dbReference>
<sequence>MISRHYKQNKIKLKKYIGRNVNILKKLRDSENNFRSFFETIHEMIFVGTLDGKIIYTNTAVSEKLGYSSEELKNMYILDVHPEQYRKEAEIILLKMLKKELSICPIPLNRKDNKLLPVETRVWFGKWDNKDVIYGLSKDLSLVQAEHDKFQKLFESNPCPMVITEIGSSKVMQINEAFVEKIGYERSEIIGKTTYELNLFPDYIRKKELEKQIVNKGSIKNEELEIYSKNGDKLTGLFSGELLNYIGHEFFLTVMTDITQRKYAEQQLKNKLEELNVFFDVALDLLCIADLDGKFLKLNRHWEEALGYSLQELEERKFMDFIHNEDIQSTKEAMKDLSLSKIISNFVNRYRSKNGDYRWIEWRSIAFNNRIYAAAHDITDRKIREQELFNAKKEAEVANLLKSQFLANMSHEIRTQMNGIIGFLRLLAETELNDDQRSYLNDIINASENLTYIINDILDISKIESGKMGLEETEINLKTIIEEVVLLFQPSVNSKKNSINLLIHSDVPLKLKGDNIKIKQIFNNLISNANKFTEEGNISITVKKISDNSDKVIIGVAVEDNGIGIEKDNIKKLFNPFVQADASTTRKYGGSGLGLSITKKIIQMMNGKIKVKSELGKGSKFSFYIELLRCEDDDMLVINSTEDNARKLLAINSNSETKYTDNKKYEKRRINTYKNPLSVLIAEDNEINRKLLIKILHNEGFSCECVENGRLAVKKCLSKKYDIVFMDCQMPMMDGYRASLLIRELSEEYIPIIAMTANAMKGDKEKCIEAGMTGYLSKPIDINKLKLILSKYVDNQVKIKKAIAEKTTLRFHDIVLKIVSELNFTKEIAEELLMDFIQTMPKLLDDLENALYDKDYSEVTRISHGIKGAASNLRIQELAKVCFELEKKSKLQNLELCTIGIKDINNIYFNLYMDLSKRDLREEKND</sequence>
<comment type="catalytic activity">
    <reaction evidence="1">
        <text>ATP + protein L-histidine = ADP + protein N-phospho-L-histidine.</text>
        <dbReference type="EC" id="2.7.13.3"/>
    </reaction>
</comment>
<dbReference type="InterPro" id="IPR035965">
    <property type="entry name" value="PAS-like_dom_sf"/>
</dbReference>
<evidence type="ECO:0000256" key="4">
    <source>
        <dbReference type="ARBA" id="ARBA00012438"/>
    </source>
</evidence>
<dbReference type="InterPro" id="IPR003661">
    <property type="entry name" value="HisK_dim/P_dom"/>
</dbReference>
<dbReference type="SMART" id="SM00086">
    <property type="entry name" value="PAC"/>
    <property type="match status" value="2"/>
</dbReference>
<dbReference type="SUPFAM" id="SSF55785">
    <property type="entry name" value="PYP-like sensor domain (PAS domain)"/>
    <property type="match status" value="3"/>
</dbReference>
<feature type="domain" description="HPt" evidence="26">
    <location>
        <begin position="825"/>
        <end position="918"/>
    </location>
</feature>
<evidence type="ECO:0000256" key="17">
    <source>
        <dbReference type="ARBA" id="ARBA00064003"/>
    </source>
</evidence>
<dbReference type="InterPro" id="IPR013655">
    <property type="entry name" value="PAS_fold_3"/>
</dbReference>
<evidence type="ECO:0000259" key="24">
    <source>
        <dbReference type="PROSITE" id="PS50112"/>
    </source>
</evidence>
<dbReference type="GO" id="GO:0000155">
    <property type="term" value="F:phosphorelay sensor kinase activity"/>
    <property type="evidence" value="ECO:0007669"/>
    <property type="project" value="InterPro"/>
</dbReference>
<dbReference type="PANTHER" id="PTHR45339:SF1">
    <property type="entry name" value="HYBRID SIGNAL TRANSDUCTION HISTIDINE KINASE J"/>
    <property type="match status" value="1"/>
</dbReference>
<dbReference type="Proteomes" id="UP000076603">
    <property type="component" value="Unassembled WGS sequence"/>
</dbReference>
<dbReference type="PROSITE" id="PS50110">
    <property type="entry name" value="RESPONSE_REGULATORY"/>
    <property type="match status" value="1"/>
</dbReference>
<dbReference type="FunFam" id="1.10.287.130:FF:000002">
    <property type="entry name" value="Two-component osmosensing histidine kinase"/>
    <property type="match status" value="1"/>
</dbReference>
<evidence type="ECO:0000313" key="27">
    <source>
        <dbReference type="EMBL" id="KZL92296.1"/>
    </source>
</evidence>
<dbReference type="SMART" id="SM00387">
    <property type="entry name" value="HATPase_c"/>
    <property type="match status" value="1"/>
</dbReference>
<dbReference type="SUPFAM" id="SSF55874">
    <property type="entry name" value="ATPase domain of HSP90 chaperone/DNA topoisomerase II/histidine kinase"/>
    <property type="match status" value="1"/>
</dbReference>
<evidence type="ECO:0000256" key="16">
    <source>
        <dbReference type="ARBA" id="ARBA00024867"/>
    </source>
</evidence>
<keyword evidence="10" id="KW-0547">Nucleotide-binding</keyword>
<evidence type="ECO:0000256" key="7">
    <source>
        <dbReference type="ARBA" id="ARBA00022553"/>
    </source>
</evidence>
<dbReference type="InterPro" id="IPR036641">
    <property type="entry name" value="HPT_dom_sf"/>
</dbReference>
<evidence type="ECO:0000313" key="28">
    <source>
        <dbReference type="Proteomes" id="UP000076603"/>
    </source>
</evidence>
<evidence type="ECO:0000256" key="13">
    <source>
        <dbReference type="ARBA" id="ARBA00022989"/>
    </source>
</evidence>
<evidence type="ECO:0000256" key="8">
    <source>
        <dbReference type="ARBA" id="ARBA00022679"/>
    </source>
</evidence>
<dbReference type="CDD" id="cd16922">
    <property type="entry name" value="HATPase_EvgS-ArcB-TorS-like"/>
    <property type="match status" value="1"/>
</dbReference>
<dbReference type="InterPro" id="IPR008207">
    <property type="entry name" value="Sig_transdc_His_kin_Hpt_dom"/>
</dbReference>
<gene>
    <name evidence="27" type="primary">rpfC_2</name>
    <name evidence="27" type="ORF">CLMAG_21050</name>
</gene>
<dbReference type="PRINTS" id="PR00344">
    <property type="entry name" value="BCTRLSENSOR"/>
</dbReference>
<dbReference type="FunFam" id="3.30.565.10:FF:000010">
    <property type="entry name" value="Sensor histidine kinase RcsC"/>
    <property type="match status" value="1"/>
</dbReference>
<keyword evidence="15" id="KW-0472">Membrane</keyword>
<evidence type="ECO:0000259" key="26">
    <source>
        <dbReference type="PROSITE" id="PS50894"/>
    </source>
</evidence>
<dbReference type="Pfam" id="PF00989">
    <property type="entry name" value="PAS"/>
    <property type="match status" value="1"/>
</dbReference>
<feature type="modified residue" description="Phosphohistidine" evidence="20">
    <location>
        <position position="864"/>
    </location>
</feature>
<evidence type="ECO:0000256" key="5">
    <source>
        <dbReference type="ARBA" id="ARBA00018672"/>
    </source>
</evidence>
<evidence type="ECO:0000256" key="11">
    <source>
        <dbReference type="ARBA" id="ARBA00022777"/>
    </source>
</evidence>
<dbReference type="InterPro" id="IPR003594">
    <property type="entry name" value="HATPase_dom"/>
</dbReference>
<dbReference type="InterPro" id="IPR000014">
    <property type="entry name" value="PAS"/>
</dbReference>
<evidence type="ECO:0000256" key="18">
    <source>
        <dbReference type="ARBA" id="ARBA00068150"/>
    </source>
</evidence>
<comment type="similarity">
    <text evidence="3">In the N-terminal section; belongs to the phytochrome family.</text>
</comment>
<dbReference type="SUPFAM" id="SSF52172">
    <property type="entry name" value="CheY-like"/>
    <property type="match status" value="1"/>
</dbReference>
<dbReference type="SMART" id="SM00448">
    <property type="entry name" value="REC"/>
    <property type="match status" value="1"/>
</dbReference>
<keyword evidence="12" id="KW-0067">ATP-binding</keyword>
<feature type="domain" description="PAS" evidence="24">
    <location>
        <begin position="30"/>
        <end position="100"/>
    </location>
</feature>
<dbReference type="PROSITE" id="PS50113">
    <property type="entry name" value="PAC"/>
    <property type="match status" value="1"/>
</dbReference>
<dbReference type="CDD" id="cd00130">
    <property type="entry name" value="PAS"/>
    <property type="match status" value="3"/>
</dbReference>
<dbReference type="InterPro" id="IPR004358">
    <property type="entry name" value="Sig_transdc_His_kin-like_C"/>
</dbReference>
<dbReference type="Gene3D" id="3.40.50.2300">
    <property type="match status" value="1"/>
</dbReference>
<evidence type="ECO:0000259" key="25">
    <source>
        <dbReference type="PROSITE" id="PS50113"/>
    </source>
</evidence>
<dbReference type="EMBL" id="LWAE01000002">
    <property type="protein sequence ID" value="KZL92296.1"/>
    <property type="molecule type" value="Genomic_DNA"/>
</dbReference>
<comment type="subunit">
    <text evidence="17">At low DSF concentrations, interacts with RpfF.</text>
</comment>
<dbReference type="PROSITE" id="PS50109">
    <property type="entry name" value="HIS_KIN"/>
    <property type="match status" value="1"/>
</dbReference>
<comment type="function">
    <text evidence="16">May play the central regulatory role in sporulation. It may be an element of the effector pathway responsible for the activation of sporulation genes in response to nutritional stress. Spo0A may act in concert with spo0H (a sigma factor) to control the expression of some genes that are critical to the sporulation process.</text>
</comment>
<dbReference type="NCBIfam" id="TIGR00229">
    <property type="entry name" value="sensory_box"/>
    <property type="match status" value="3"/>
</dbReference>
<evidence type="ECO:0000256" key="19">
    <source>
        <dbReference type="ARBA" id="ARBA00074306"/>
    </source>
</evidence>
<comment type="subcellular location">
    <subcellularLocation>
        <location evidence="2">Cell membrane</location>
        <topology evidence="2">Multi-pass membrane protein</topology>
    </subcellularLocation>
</comment>
<evidence type="ECO:0000256" key="21">
    <source>
        <dbReference type="PROSITE-ProRule" id="PRU00169"/>
    </source>
</evidence>
<protein>
    <recommendedName>
        <fullName evidence="19">Circadian input-output histidine kinase CikA</fullName>
        <ecNumber evidence="4">2.7.13.3</ecNumber>
    </recommendedName>
    <alternativeName>
        <fullName evidence="18">Sensory/regulatory protein RpfC</fullName>
    </alternativeName>
    <alternativeName>
        <fullName evidence="5">Stage 0 sporulation protein A homolog</fullName>
    </alternativeName>
</protein>